<dbReference type="HAMAP" id="MF_00008">
    <property type="entry name" value="Thymidy_synth_bact"/>
    <property type="match status" value="1"/>
</dbReference>
<organism evidence="10 11">
    <name type="scientific">Acinetobacter phage vB_AbaM_B09_Aci01-1</name>
    <dbReference type="NCBI Taxonomy" id="2315466"/>
    <lineage>
        <taxon>Viruses</taxon>
        <taxon>Duplodnaviria</taxon>
        <taxon>Heunggongvirae</taxon>
        <taxon>Uroviricota</taxon>
        <taxon>Caudoviricetes</taxon>
        <taxon>Saclayvirus</taxon>
        <taxon>Saclayvirus Aci011</taxon>
    </lineage>
</organism>
<feature type="active site" evidence="8">
    <location>
        <position position="202"/>
    </location>
</feature>
<dbReference type="NCBIfam" id="NF002496">
    <property type="entry name" value="PRK01827.1-2"/>
    <property type="match status" value="1"/>
</dbReference>
<dbReference type="CDD" id="cd00351">
    <property type="entry name" value="TS_Pyrimidine_HMase"/>
    <property type="match status" value="1"/>
</dbReference>
<dbReference type="GO" id="GO:0006231">
    <property type="term" value="P:dTMP biosynthetic process"/>
    <property type="evidence" value="ECO:0007669"/>
    <property type="project" value="InterPro"/>
</dbReference>
<reference evidence="10 11" key="1">
    <citation type="submission" date="2018-08" db="EMBL/GenBank/DDBJ databases">
        <title>Complete genome sequence of five Acinetobacter baumannii phages from Abidjan, Cote d'Ivoire.</title>
        <authorList>
            <person name="Essoh C."/>
            <person name="Vernadet J.-P."/>
            <person name="Vergnaud G."/>
            <person name="Resch G."/>
            <person name="Pourcel C."/>
        </authorList>
    </citation>
    <scope>NUCLEOTIDE SEQUENCE [LARGE SCALE GENOMIC DNA]</scope>
</reference>
<evidence type="ECO:0000256" key="4">
    <source>
        <dbReference type="ARBA" id="ARBA00015931"/>
    </source>
</evidence>
<name>A0A386KJR0_9CAUD</name>
<evidence type="ECO:0000256" key="1">
    <source>
        <dbReference type="ARBA" id="ARBA00009972"/>
    </source>
</evidence>
<dbReference type="GO" id="GO:0032259">
    <property type="term" value="P:methylation"/>
    <property type="evidence" value="ECO:0007669"/>
    <property type="project" value="UniProtKB-KW"/>
</dbReference>
<comment type="similarity">
    <text evidence="1">Belongs to the thymidylate synthase family.</text>
</comment>
<dbReference type="PROSITE" id="PS00091">
    <property type="entry name" value="THYMIDYLATE_SYNTHASE"/>
    <property type="match status" value="1"/>
</dbReference>
<sequence>MSDEVQYLNLLKGLLNKIEDKGFQTNDRTGVGTCKIFGAQMRFDLEKGFPLFTHKRVFMRGIFEELMWFLNGDTNIRTLLQRGVHIWTEWRYKAYCKYQDYHDMPKYTMKEFEEEILNSQSFANQFGDIGKGYGHQWRNFGEIEDEAIEHGRFGQYTIPYYREGIDQIDWVIKEIKKNPNSRRLIVSGWNPQEVDDVDLPPCHTLFQFFVEDGKLSCQLYQRSADILLGVPFNIASYALLTHLIAAECGLGVGEFIWTGGDIHVYKSQLEGLEEIVNNRYARRAPTLKLRRIREDIRQYQWQDIIIDGYDPLPKVEMPVAV</sequence>
<dbReference type="PRINTS" id="PR00108">
    <property type="entry name" value="THYMDSNTHASE"/>
</dbReference>
<evidence type="ECO:0000256" key="2">
    <source>
        <dbReference type="ARBA" id="ARBA00011738"/>
    </source>
</evidence>
<dbReference type="GO" id="GO:0004799">
    <property type="term" value="F:thymidylate synthase activity"/>
    <property type="evidence" value="ECO:0007669"/>
    <property type="project" value="UniProtKB-EC"/>
</dbReference>
<feature type="domain" description="Thymidylate synthase/dCMP hydroxymethylase" evidence="9">
    <location>
        <begin position="14"/>
        <end position="321"/>
    </location>
</feature>
<dbReference type="InterPro" id="IPR020940">
    <property type="entry name" value="Thymidylate_synthase_AS"/>
</dbReference>
<keyword evidence="5" id="KW-0489">Methyltransferase</keyword>
<dbReference type="Proteomes" id="UP000267500">
    <property type="component" value="Segment"/>
</dbReference>
<dbReference type="Gene3D" id="3.30.572.10">
    <property type="entry name" value="Thymidylate synthase/dCMP hydroxymethylase domain"/>
    <property type="match status" value="1"/>
</dbReference>
<gene>
    <name evidence="10" type="ORF">Aci011_093</name>
</gene>
<evidence type="ECO:0000313" key="11">
    <source>
        <dbReference type="Proteomes" id="UP000267500"/>
    </source>
</evidence>
<dbReference type="SUPFAM" id="SSF55831">
    <property type="entry name" value="Thymidylate synthase/dCMP hydroxymethylase"/>
    <property type="match status" value="1"/>
</dbReference>
<evidence type="ECO:0000313" key="10">
    <source>
        <dbReference type="EMBL" id="AYD85546.1"/>
    </source>
</evidence>
<dbReference type="NCBIfam" id="TIGR03284">
    <property type="entry name" value="thym_sym"/>
    <property type="match status" value="1"/>
</dbReference>
<accession>A0A386KJR0</accession>
<dbReference type="EC" id="2.1.1.45" evidence="3"/>
<comment type="subunit">
    <text evidence="2">Homodimer.</text>
</comment>
<dbReference type="EMBL" id="MH800198">
    <property type="protein sequence ID" value="AYD85546.1"/>
    <property type="molecule type" value="Genomic_DNA"/>
</dbReference>
<dbReference type="PANTHER" id="PTHR11548:SF1">
    <property type="entry name" value="THYMIDYLATE SYNTHASE 1"/>
    <property type="match status" value="1"/>
</dbReference>
<dbReference type="PANTHER" id="PTHR11548">
    <property type="entry name" value="THYMIDYLATE SYNTHASE 1"/>
    <property type="match status" value="1"/>
</dbReference>
<keyword evidence="7" id="KW-0545">Nucleotide biosynthesis</keyword>
<evidence type="ECO:0000256" key="7">
    <source>
        <dbReference type="ARBA" id="ARBA00022727"/>
    </source>
</evidence>
<dbReference type="Pfam" id="PF00303">
    <property type="entry name" value="Thymidylat_synt"/>
    <property type="match status" value="1"/>
</dbReference>
<dbReference type="InterPro" id="IPR036926">
    <property type="entry name" value="Thymidate_synth/dCMP_Mease_sf"/>
</dbReference>
<dbReference type="InterPro" id="IPR023451">
    <property type="entry name" value="Thymidate_synth/dCMP_Mease_dom"/>
</dbReference>
<dbReference type="InterPro" id="IPR000398">
    <property type="entry name" value="Thymidylate_synthase"/>
</dbReference>
<keyword evidence="6" id="KW-0808">Transferase</keyword>
<keyword evidence="11" id="KW-1185">Reference proteome</keyword>
<protein>
    <recommendedName>
        <fullName evidence="4">Thymidylate synthase</fullName>
        <ecNumber evidence="3">2.1.1.45</ecNumber>
    </recommendedName>
</protein>
<evidence type="ECO:0000256" key="6">
    <source>
        <dbReference type="ARBA" id="ARBA00022679"/>
    </source>
</evidence>
<proteinExistence type="inferred from homology"/>
<evidence type="ECO:0000256" key="8">
    <source>
        <dbReference type="PROSITE-ProRule" id="PRU10016"/>
    </source>
</evidence>
<evidence type="ECO:0000259" key="9">
    <source>
        <dbReference type="Pfam" id="PF00303"/>
    </source>
</evidence>
<evidence type="ECO:0000256" key="5">
    <source>
        <dbReference type="ARBA" id="ARBA00022603"/>
    </source>
</evidence>
<dbReference type="InterPro" id="IPR045097">
    <property type="entry name" value="Thymidate_synth/dCMP_Mease"/>
</dbReference>
<evidence type="ECO:0000256" key="3">
    <source>
        <dbReference type="ARBA" id="ARBA00011947"/>
    </source>
</evidence>